<dbReference type="RefSeq" id="WP_188977381.1">
    <property type="nucleotide sequence ID" value="NZ_BMPG01000002.1"/>
</dbReference>
<sequence length="176" mass="19110">MAGLWGAPDQAEPQRSTIPIEKLIDEAYAPEFAETAEPMQPSTPGGHSADNAVADAIAATLGDRNGDLEFDDDLLKESLDELLLTLVLLEGDGIHGKGMIESVERLFDVGLSPGTVYPQLHDLEADGVLDVHEMVRTKEYVPADDDEAKERITAAMHQHLALGAFFRAALDRYEAQ</sequence>
<dbReference type="OrthoDB" id="56053at2157"/>
<dbReference type="Proteomes" id="UP000607197">
    <property type="component" value="Unassembled WGS sequence"/>
</dbReference>
<comment type="caution">
    <text evidence="1">The sequence shown here is derived from an EMBL/GenBank/DDBJ whole genome shotgun (WGS) entry which is preliminary data.</text>
</comment>
<name>A0A830FL64_9EURY</name>
<keyword evidence="2" id="KW-1185">Reference proteome</keyword>
<dbReference type="AlphaFoldDB" id="A0A830FL64"/>
<dbReference type="Gene3D" id="1.10.10.10">
    <property type="entry name" value="Winged helix-like DNA-binding domain superfamily/Winged helix DNA-binding domain"/>
    <property type="match status" value="1"/>
</dbReference>
<evidence type="ECO:0008006" key="3">
    <source>
        <dbReference type="Google" id="ProtNLM"/>
    </source>
</evidence>
<organism evidence="1 2">
    <name type="scientific">Halocalculus aciditolerans</name>
    <dbReference type="NCBI Taxonomy" id="1383812"/>
    <lineage>
        <taxon>Archaea</taxon>
        <taxon>Methanobacteriati</taxon>
        <taxon>Methanobacteriota</taxon>
        <taxon>Stenosarchaea group</taxon>
        <taxon>Halobacteria</taxon>
        <taxon>Halobacteriales</taxon>
        <taxon>Halobacteriaceae</taxon>
        <taxon>Halocalculus</taxon>
    </lineage>
</organism>
<reference evidence="1" key="1">
    <citation type="journal article" date="2014" name="Int. J. Syst. Evol. Microbiol.">
        <title>Complete genome sequence of Corynebacterium casei LMG S-19264T (=DSM 44701T), isolated from a smear-ripened cheese.</title>
        <authorList>
            <consortium name="US DOE Joint Genome Institute (JGI-PGF)"/>
            <person name="Walter F."/>
            <person name="Albersmeier A."/>
            <person name="Kalinowski J."/>
            <person name="Ruckert C."/>
        </authorList>
    </citation>
    <scope>NUCLEOTIDE SEQUENCE</scope>
    <source>
        <strain evidence="1">JCM 19596</strain>
    </source>
</reference>
<dbReference type="EMBL" id="BMPG01000002">
    <property type="protein sequence ID" value="GGL57185.1"/>
    <property type="molecule type" value="Genomic_DNA"/>
</dbReference>
<dbReference type="InterPro" id="IPR036388">
    <property type="entry name" value="WH-like_DNA-bd_sf"/>
</dbReference>
<protein>
    <recommendedName>
        <fullName evidence="3">PadR family transcriptional regulator</fullName>
    </recommendedName>
</protein>
<dbReference type="SUPFAM" id="SSF46785">
    <property type="entry name" value="Winged helix' DNA-binding domain"/>
    <property type="match status" value="1"/>
</dbReference>
<evidence type="ECO:0000313" key="1">
    <source>
        <dbReference type="EMBL" id="GGL57185.1"/>
    </source>
</evidence>
<dbReference type="InterPro" id="IPR036390">
    <property type="entry name" value="WH_DNA-bd_sf"/>
</dbReference>
<evidence type="ECO:0000313" key="2">
    <source>
        <dbReference type="Proteomes" id="UP000607197"/>
    </source>
</evidence>
<gene>
    <name evidence="1" type="ORF">GCM10009039_14230</name>
</gene>
<proteinExistence type="predicted"/>
<reference evidence="1" key="2">
    <citation type="submission" date="2020-09" db="EMBL/GenBank/DDBJ databases">
        <authorList>
            <person name="Sun Q."/>
            <person name="Ohkuma M."/>
        </authorList>
    </citation>
    <scope>NUCLEOTIDE SEQUENCE</scope>
    <source>
        <strain evidence="1">JCM 19596</strain>
    </source>
</reference>
<accession>A0A830FL64</accession>